<dbReference type="InterPro" id="IPR005162">
    <property type="entry name" value="Retrotrans_gag_dom"/>
</dbReference>
<gene>
    <name evidence="3" type="primary">LOC109724769</name>
</gene>
<evidence type="ECO:0000259" key="1">
    <source>
        <dbReference type="Pfam" id="PF03732"/>
    </source>
</evidence>
<dbReference type="Proteomes" id="UP000515123">
    <property type="component" value="Linkage group 19"/>
</dbReference>
<reference evidence="3" key="2">
    <citation type="submission" date="2025-08" db="UniProtKB">
        <authorList>
            <consortium name="RefSeq"/>
        </authorList>
    </citation>
    <scope>IDENTIFICATION</scope>
    <source>
        <tissue evidence="3">Leaf</tissue>
    </source>
</reference>
<organism evidence="2 3">
    <name type="scientific">Ananas comosus</name>
    <name type="common">Pineapple</name>
    <name type="synonym">Ananas ananas</name>
    <dbReference type="NCBI Taxonomy" id="4615"/>
    <lineage>
        <taxon>Eukaryota</taxon>
        <taxon>Viridiplantae</taxon>
        <taxon>Streptophyta</taxon>
        <taxon>Embryophyta</taxon>
        <taxon>Tracheophyta</taxon>
        <taxon>Spermatophyta</taxon>
        <taxon>Magnoliopsida</taxon>
        <taxon>Liliopsida</taxon>
        <taxon>Poales</taxon>
        <taxon>Bromeliaceae</taxon>
        <taxon>Bromelioideae</taxon>
        <taxon>Ananas</taxon>
    </lineage>
</organism>
<sequence>MVATDSGTSNPDGVAVEAERERALAAVVMFKKFNPPMFDGKKIEPWMVESWIDSMETLFKDLYTLEKDKVHLATHCLEKSAKVWWKRVKRNQASNLSSIVWKEFWGLMFSNYFPDSEKKKVQNQFRKLRQGNHSVGEYEREFSQIIDCVPDVVWDDKDRTDWFERGLRPKIYKVVRILKLTTFAEVLDQALWVEHGNAYVRVECESFEKERDKGKK</sequence>
<evidence type="ECO:0000313" key="3">
    <source>
        <dbReference type="RefSeq" id="XP_020109289.1"/>
    </source>
</evidence>
<reference evidence="2" key="1">
    <citation type="journal article" date="2015" name="Nat. Genet.">
        <title>The pineapple genome and the evolution of CAM photosynthesis.</title>
        <authorList>
            <person name="Ming R."/>
            <person name="VanBuren R."/>
            <person name="Wai C.M."/>
            <person name="Tang H."/>
            <person name="Schatz M.C."/>
            <person name="Bowers J.E."/>
            <person name="Lyons E."/>
            <person name="Wang M.L."/>
            <person name="Chen J."/>
            <person name="Biggers E."/>
            <person name="Zhang J."/>
            <person name="Huang L."/>
            <person name="Zhang L."/>
            <person name="Miao W."/>
            <person name="Zhang J."/>
            <person name="Ye Z."/>
            <person name="Miao C."/>
            <person name="Lin Z."/>
            <person name="Wang H."/>
            <person name="Zhou H."/>
            <person name="Yim W.C."/>
            <person name="Priest H.D."/>
            <person name="Zheng C."/>
            <person name="Woodhouse M."/>
            <person name="Edger P.P."/>
            <person name="Guyot R."/>
            <person name="Guo H.B."/>
            <person name="Guo H."/>
            <person name="Zheng G."/>
            <person name="Singh R."/>
            <person name="Sharma A."/>
            <person name="Min X."/>
            <person name="Zheng Y."/>
            <person name="Lee H."/>
            <person name="Gurtowski J."/>
            <person name="Sedlazeck F.J."/>
            <person name="Harkess A."/>
            <person name="McKain M.R."/>
            <person name="Liao Z."/>
            <person name="Fang J."/>
            <person name="Liu J."/>
            <person name="Zhang X."/>
            <person name="Zhang Q."/>
            <person name="Hu W."/>
            <person name="Qin Y."/>
            <person name="Wang K."/>
            <person name="Chen L.Y."/>
            <person name="Shirley N."/>
            <person name="Lin Y.R."/>
            <person name="Liu L.Y."/>
            <person name="Hernandez A.G."/>
            <person name="Wright C.L."/>
            <person name="Bulone V."/>
            <person name="Tuskan G.A."/>
            <person name="Heath K."/>
            <person name="Zee F."/>
            <person name="Moore P.H."/>
            <person name="Sunkar R."/>
            <person name="Leebens-Mack J.H."/>
            <person name="Mockler T."/>
            <person name="Bennetzen J.L."/>
            <person name="Freeling M."/>
            <person name="Sankoff D."/>
            <person name="Paterson A.H."/>
            <person name="Zhu X."/>
            <person name="Yang X."/>
            <person name="Smith J.A."/>
            <person name="Cushman J.C."/>
            <person name="Paull R.E."/>
            <person name="Yu Q."/>
        </authorList>
    </citation>
    <scope>NUCLEOTIDE SEQUENCE [LARGE SCALE GENOMIC DNA]</scope>
    <source>
        <strain evidence="2">cv. F153</strain>
    </source>
</reference>
<evidence type="ECO:0000313" key="2">
    <source>
        <dbReference type="Proteomes" id="UP000515123"/>
    </source>
</evidence>
<dbReference type="RefSeq" id="XP_020109289.1">
    <property type="nucleotide sequence ID" value="XM_020253700.1"/>
</dbReference>
<name>A0A6P5GN00_ANACO</name>
<dbReference type="AlphaFoldDB" id="A0A6P5GN00"/>
<keyword evidence="2" id="KW-1185">Reference proteome</keyword>
<dbReference type="OrthoDB" id="8068363at2759"/>
<feature type="domain" description="Retrotransposon gag" evidence="1">
    <location>
        <begin position="72"/>
        <end position="169"/>
    </location>
</feature>
<protein>
    <submittedName>
        <fullName evidence="3">Uncharacterized protein LOC109724769</fullName>
    </submittedName>
</protein>
<dbReference type="Pfam" id="PF03732">
    <property type="entry name" value="Retrotrans_gag"/>
    <property type="match status" value="1"/>
</dbReference>
<proteinExistence type="predicted"/>
<accession>A0A6P5GN00</accession>
<dbReference type="GeneID" id="109724769"/>